<dbReference type="PRINTS" id="PR01590">
    <property type="entry name" value="HTHFIS"/>
</dbReference>
<dbReference type="Gene3D" id="1.10.10.60">
    <property type="entry name" value="Homeodomain-like"/>
    <property type="match status" value="1"/>
</dbReference>
<dbReference type="InterPro" id="IPR009057">
    <property type="entry name" value="Homeodomain-like_sf"/>
</dbReference>
<keyword evidence="3" id="KW-1185">Reference proteome</keyword>
<name>K1KJH5_9BURK</name>
<protein>
    <recommendedName>
        <fullName evidence="1">DNA binding HTH domain-containing protein</fullName>
    </recommendedName>
</protein>
<dbReference type="EMBL" id="ADMG01000016">
    <property type="protein sequence ID" value="EKB31919.1"/>
    <property type="molecule type" value="Genomic_DNA"/>
</dbReference>
<organism evidence="2 3">
    <name type="scientific">Sutterella wadsworthensis 2_1_59BFAA</name>
    <dbReference type="NCBI Taxonomy" id="742823"/>
    <lineage>
        <taxon>Bacteria</taxon>
        <taxon>Pseudomonadati</taxon>
        <taxon>Pseudomonadota</taxon>
        <taxon>Betaproteobacteria</taxon>
        <taxon>Burkholderiales</taxon>
        <taxon>Sutterellaceae</taxon>
        <taxon>Sutterella</taxon>
    </lineage>
</organism>
<proteinExistence type="predicted"/>
<evidence type="ECO:0000313" key="2">
    <source>
        <dbReference type="EMBL" id="EKB31919.1"/>
    </source>
</evidence>
<gene>
    <name evidence="2" type="ORF">HMPREF9465_00496</name>
</gene>
<dbReference type="HOGENOM" id="CLU_1905704_0_0_4"/>
<evidence type="ECO:0000313" key="3">
    <source>
        <dbReference type="Proteomes" id="UP000005835"/>
    </source>
</evidence>
<sequence length="133" mass="15159">MTSRDLDDKAIVRRKPEAPQIRLIRQAKQRVKLGLDFEGVTLESLAKDMPELKAGRIEEAVIVQLNQYFQQLGGSQPHPLYSLVMETAERPLLIYVMKLCRNNQIEAAKILGINRNTLRSKLRIHKLLPGESS</sequence>
<dbReference type="eggNOG" id="COG2901">
    <property type="taxonomic scope" value="Bacteria"/>
</dbReference>
<accession>K1KJH5</accession>
<dbReference type="InterPro" id="IPR050207">
    <property type="entry name" value="Trans_regulatory_Fis"/>
</dbReference>
<dbReference type="Pfam" id="PF02954">
    <property type="entry name" value="HTH_8"/>
    <property type="match status" value="1"/>
</dbReference>
<reference evidence="2 3" key="1">
    <citation type="submission" date="2012-05" db="EMBL/GenBank/DDBJ databases">
        <title>The Genome Sequence of Sutterella wadsworthensis 2_1_59BFAA.</title>
        <authorList>
            <consortium name="The Broad Institute Genome Sequencing Platform"/>
            <person name="Earl A."/>
            <person name="Ward D."/>
            <person name="Feldgarden M."/>
            <person name="Gevers D."/>
            <person name="Daigneault M."/>
            <person name="Strauss J."/>
            <person name="Allen-Vercoe E."/>
            <person name="Walker B."/>
            <person name="Young S.K."/>
            <person name="Zeng Q."/>
            <person name="Gargeya S."/>
            <person name="Fitzgerald M."/>
            <person name="Haas B."/>
            <person name="Abouelleil A."/>
            <person name="Alvarado L."/>
            <person name="Arachchi H.M."/>
            <person name="Berlin A.M."/>
            <person name="Chapman S.B."/>
            <person name="Goldberg J."/>
            <person name="Griggs A."/>
            <person name="Gujja S."/>
            <person name="Hansen M."/>
            <person name="Howarth C."/>
            <person name="Imamovic A."/>
            <person name="Larimer J."/>
            <person name="McCowen C."/>
            <person name="Montmayeur A."/>
            <person name="Murphy C."/>
            <person name="Neiman D."/>
            <person name="Pearson M."/>
            <person name="Priest M."/>
            <person name="Roberts A."/>
            <person name="Saif S."/>
            <person name="Shea T."/>
            <person name="Sisk P."/>
            <person name="Sykes S."/>
            <person name="Wortman J."/>
            <person name="Nusbaum C."/>
            <person name="Birren B."/>
        </authorList>
    </citation>
    <scope>NUCLEOTIDE SEQUENCE [LARGE SCALE GENOMIC DNA]</scope>
    <source>
        <strain evidence="2 3">2_1_59BFAA</strain>
    </source>
</reference>
<comment type="caution">
    <text evidence="2">The sequence shown here is derived from an EMBL/GenBank/DDBJ whole genome shotgun (WGS) entry which is preliminary data.</text>
</comment>
<dbReference type="STRING" id="742823.HMPREF9465_00496"/>
<feature type="domain" description="DNA binding HTH" evidence="1">
    <location>
        <begin position="85"/>
        <end position="123"/>
    </location>
</feature>
<dbReference type="PANTHER" id="PTHR47918">
    <property type="entry name" value="DNA-BINDING PROTEIN FIS"/>
    <property type="match status" value="1"/>
</dbReference>
<dbReference type="InterPro" id="IPR002197">
    <property type="entry name" value="HTH_Fis"/>
</dbReference>
<dbReference type="PANTHER" id="PTHR47918:SF1">
    <property type="entry name" value="DNA-BINDING PROTEIN FIS"/>
    <property type="match status" value="1"/>
</dbReference>
<dbReference type="SUPFAM" id="SSF46689">
    <property type="entry name" value="Homeodomain-like"/>
    <property type="match status" value="1"/>
</dbReference>
<dbReference type="AlphaFoldDB" id="K1KJH5"/>
<dbReference type="Proteomes" id="UP000005835">
    <property type="component" value="Unassembled WGS sequence"/>
</dbReference>
<evidence type="ECO:0000259" key="1">
    <source>
        <dbReference type="Pfam" id="PF02954"/>
    </source>
</evidence>
<dbReference type="GO" id="GO:0043565">
    <property type="term" value="F:sequence-specific DNA binding"/>
    <property type="evidence" value="ECO:0007669"/>
    <property type="project" value="InterPro"/>
</dbReference>
<dbReference type="PATRIC" id="fig|742823.3.peg.493"/>